<dbReference type="Gene3D" id="3.40.50.300">
    <property type="entry name" value="P-loop containing nucleotide triphosphate hydrolases"/>
    <property type="match status" value="1"/>
</dbReference>
<proteinExistence type="predicted"/>
<dbReference type="InterPro" id="IPR026302">
    <property type="entry name" value="NEDD4-bd_p2"/>
</dbReference>
<sequence>MVQQCSMASLKATVTSRASAIERIIHPEAEHIINNFYERRNATMADMLVILRGMPGSGKTTLARFMKLYARSIGHSVRVCSADDFFEGAHGYVFVSQLLPQAHRQCWERFENALHEVDVVIIDNTNIAQREWEPYERYARDQNYDRAWDIEYDSIDIVKVQFECQDLREAYRLNHRGKRIEDRTIENRFVVFQRDNEHYEPDVSIHPQ</sequence>
<dbReference type="Proteomes" id="UP001209570">
    <property type="component" value="Unassembled WGS sequence"/>
</dbReference>
<comment type="caution">
    <text evidence="1">The sequence shown here is derived from an EMBL/GenBank/DDBJ whole genome shotgun (WGS) entry which is preliminary data.</text>
</comment>
<dbReference type="PANTHER" id="PTHR13308">
    <property type="entry name" value="NEDD4-BINDING PROTEIN 2-LIKE 1"/>
    <property type="match status" value="1"/>
</dbReference>
<protein>
    <submittedName>
        <fullName evidence="1">Uncharacterized protein</fullName>
    </submittedName>
</protein>
<dbReference type="PANTHER" id="PTHR13308:SF40">
    <property type="entry name" value="NEDD4-BINDING PROTEIN 2-LIKE 1"/>
    <property type="match status" value="1"/>
</dbReference>
<reference evidence="1" key="1">
    <citation type="submission" date="2021-12" db="EMBL/GenBank/DDBJ databases">
        <title>Prjna785345.</title>
        <authorList>
            <person name="Rujirawat T."/>
            <person name="Krajaejun T."/>
        </authorList>
    </citation>
    <scope>NUCLEOTIDE SEQUENCE</scope>
    <source>
        <strain evidence="1">Pi057C3</strain>
    </source>
</reference>
<dbReference type="InterPro" id="IPR027417">
    <property type="entry name" value="P-loop_NTPase"/>
</dbReference>
<dbReference type="EMBL" id="JAKCXM010000358">
    <property type="protein sequence ID" value="KAJ0395197.1"/>
    <property type="molecule type" value="Genomic_DNA"/>
</dbReference>
<evidence type="ECO:0000313" key="2">
    <source>
        <dbReference type="Proteomes" id="UP001209570"/>
    </source>
</evidence>
<name>A0AAD5LCI5_PYTIN</name>
<keyword evidence="2" id="KW-1185">Reference proteome</keyword>
<gene>
    <name evidence="1" type="ORF">P43SY_008178</name>
</gene>
<evidence type="ECO:0000313" key="1">
    <source>
        <dbReference type="EMBL" id="KAJ0395197.1"/>
    </source>
</evidence>
<dbReference type="SUPFAM" id="SSF52540">
    <property type="entry name" value="P-loop containing nucleoside triphosphate hydrolases"/>
    <property type="match status" value="1"/>
</dbReference>
<dbReference type="Pfam" id="PF13671">
    <property type="entry name" value="AAA_33"/>
    <property type="match status" value="1"/>
</dbReference>
<dbReference type="AlphaFoldDB" id="A0AAD5LCI5"/>
<accession>A0AAD5LCI5</accession>
<organism evidence="1 2">
    <name type="scientific">Pythium insidiosum</name>
    <name type="common">Pythiosis disease agent</name>
    <dbReference type="NCBI Taxonomy" id="114742"/>
    <lineage>
        <taxon>Eukaryota</taxon>
        <taxon>Sar</taxon>
        <taxon>Stramenopiles</taxon>
        <taxon>Oomycota</taxon>
        <taxon>Peronosporomycetes</taxon>
        <taxon>Pythiales</taxon>
        <taxon>Pythiaceae</taxon>
        <taxon>Pythium</taxon>
    </lineage>
</organism>